<keyword evidence="3" id="KW-0805">Transcription regulation</keyword>
<dbReference type="Gene3D" id="1.10.10.10">
    <property type="entry name" value="Winged helix-like DNA-binding domain superfamily/Winged helix DNA-binding domain"/>
    <property type="match status" value="1"/>
</dbReference>
<dbReference type="InterPro" id="IPR001867">
    <property type="entry name" value="OmpR/PhoB-type_DNA-bd"/>
</dbReference>
<dbReference type="GO" id="GO:0000976">
    <property type="term" value="F:transcription cis-regulatory region binding"/>
    <property type="evidence" value="ECO:0007669"/>
    <property type="project" value="TreeGrafter"/>
</dbReference>
<proteinExistence type="predicted"/>
<feature type="DNA-binding region" description="OmpR/PhoB-type" evidence="7">
    <location>
        <begin position="132"/>
        <end position="232"/>
    </location>
</feature>
<dbReference type="GO" id="GO:0032993">
    <property type="term" value="C:protein-DNA complex"/>
    <property type="evidence" value="ECO:0007669"/>
    <property type="project" value="TreeGrafter"/>
</dbReference>
<keyword evidence="4 7" id="KW-0238">DNA-binding</keyword>
<dbReference type="GO" id="GO:0000156">
    <property type="term" value="F:phosphorelay response regulator activity"/>
    <property type="evidence" value="ECO:0007669"/>
    <property type="project" value="TreeGrafter"/>
</dbReference>
<feature type="domain" description="Response regulatory" evidence="8">
    <location>
        <begin position="4"/>
        <end position="117"/>
    </location>
</feature>
<reference evidence="10 11" key="1">
    <citation type="submission" date="2016-10" db="EMBL/GenBank/DDBJ databases">
        <authorList>
            <person name="de Groot N.N."/>
        </authorList>
    </citation>
    <scope>NUCLEOTIDE SEQUENCE [LARGE SCALE GENOMIC DNA]</scope>
    <source>
        <strain evidence="10 11">DSM 29439</strain>
    </source>
</reference>
<evidence type="ECO:0000313" key="10">
    <source>
        <dbReference type="EMBL" id="SEW25515.1"/>
    </source>
</evidence>
<evidence type="ECO:0000256" key="5">
    <source>
        <dbReference type="ARBA" id="ARBA00023163"/>
    </source>
</evidence>
<feature type="domain" description="OmpR/PhoB-type" evidence="9">
    <location>
        <begin position="132"/>
        <end position="232"/>
    </location>
</feature>
<dbReference type="InterPro" id="IPR016032">
    <property type="entry name" value="Sig_transdc_resp-reg_C-effctor"/>
</dbReference>
<gene>
    <name evidence="10" type="ORF">SAMN05444851_2488</name>
</gene>
<evidence type="ECO:0000256" key="4">
    <source>
        <dbReference type="ARBA" id="ARBA00023125"/>
    </source>
</evidence>
<evidence type="ECO:0000313" key="11">
    <source>
        <dbReference type="Proteomes" id="UP000199650"/>
    </source>
</evidence>
<keyword evidence="1 6" id="KW-0597">Phosphoprotein</keyword>
<accession>A0A1I0QFA0</accession>
<dbReference type="Proteomes" id="UP000199650">
    <property type="component" value="Unassembled WGS sequence"/>
</dbReference>
<dbReference type="AlphaFoldDB" id="A0A1I0QFA0"/>
<dbReference type="InterPro" id="IPR039420">
    <property type="entry name" value="WalR-like"/>
</dbReference>
<dbReference type="GO" id="GO:0005829">
    <property type="term" value="C:cytosol"/>
    <property type="evidence" value="ECO:0007669"/>
    <property type="project" value="TreeGrafter"/>
</dbReference>
<keyword evidence="11" id="KW-1185">Reference proteome</keyword>
<keyword evidence="5" id="KW-0804">Transcription</keyword>
<dbReference type="Gene3D" id="6.10.250.690">
    <property type="match status" value="1"/>
</dbReference>
<dbReference type="PROSITE" id="PS51755">
    <property type="entry name" value="OMPR_PHOB"/>
    <property type="match status" value="1"/>
</dbReference>
<dbReference type="PROSITE" id="PS50110">
    <property type="entry name" value="RESPONSE_REGULATORY"/>
    <property type="match status" value="1"/>
</dbReference>
<dbReference type="SMART" id="SM00448">
    <property type="entry name" value="REC"/>
    <property type="match status" value="1"/>
</dbReference>
<dbReference type="PANTHER" id="PTHR48111">
    <property type="entry name" value="REGULATOR OF RPOS"/>
    <property type="match status" value="1"/>
</dbReference>
<dbReference type="GO" id="GO:0006355">
    <property type="term" value="P:regulation of DNA-templated transcription"/>
    <property type="evidence" value="ECO:0007669"/>
    <property type="project" value="InterPro"/>
</dbReference>
<dbReference type="CDD" id="cd00383">
    <property type="entry name" value="trans_reg_C"/>
    <property type="match status" value="1"/>
</dbReference>
<keyword evidence="2" id="KW-0902">Two-component regulatory system</keyword>
<evidence type="ECO:0000256" key="7">
    <source>
        <dbReference type="PROSITE-ProRule" id="PRU01091"/>
    </source>
</evidence>
<dbReference type="InterPro" id="IPR011006">
    <property type="entry name" value="CheY-like_superfamily"/>
</dbReference>
<evidence type="ECO:0000256" key="3">
    <source>
        <dbReference type="ARBA" id="ARBA00023015"/>
    </source>
</evidence>
<sequence length="243" mass="26612">MPESILIVDDDHQVTEFLERFLSKYAYQTASAGSATQMSLLMEHREFDLVVLDVGLPDIDGFQVVRDLRRVSSIPIILLTVRDEVVDKIVGLEIGADDYVAKPFEPRELLARIRSVLRRASTKPEPQGAPQGPETVFSGFRLDTDTRKIAAPSGTNVPLTSTEYSILVALVQRSGEVVGRDQLMDMLYGGSVHVTDRALDAHIARIRRKLVTAGAEPDLIKTVHGSGYALAAKIGTPGVQDFT</sequence>
<dbReference type="InterPro" id="IPR036388">
    <property type="entry name" value="WH-like_DNA-bd_sf"/>
</dbReference>
<dbReference type="Pfam" id="PF00072">
    <property type="entry name" value="Response_reg"/>
    <property type="match status" value="1"/>
</dbReference>
<dbReference type="Gene3D" id="3.40.50.2300">
    <property type="match status" value="1"/>
</dbReference>
<evidence type="ECO:0000259" key="8">
    <source>
        <dbReference type="PROSITE" id="PS50110"/>
    </source>
</evidence>
<feature type="modified residue" description="4-aspartylphosphate" evidence="6">
    <location>
        <position position="53"/>
    </location>
</feature>
<evidence type="ECO:0000256" key="6">
    <source>
        <dbReference type="PROSITE-ProRule" id="PRU00169"/>
    </source>
</evidence>
<dbReference type="Pfam" id="PF00486">
    <property type="entry name" value="Trans_reg_C"/>
    <property type="match status" value="1"/>
</dbReference>
<dbReference type="STRING" id="1173584.SAMN05444851_2488"/>
<dbReference type="EMBL" id="FOJB01000001">
    <property type="protein sequence ID" value="SEW25515.1"/>
    <property type="molecule type" value="Genomic_DNA"/>
</dbReference>
<dbReference type="SUPFAM" id="SSF52172">
    <property type="entry name" value="CheY-like"/>
    <property type="match status" value="1"/>
</dbReference>
<evidence type="ECO:0000256" key="1">
    <source>
        <dbReference type="ARBA" id="ARBA00022553"/>
    </source>
</evidence>
<dbReference type="InterPro" id="IPR001789">
    <property type="entry name" value="Sig_transdc_resp-reg_receiver"/>
</dbReference>
<organism evidence="10 11">
    <name type="scientific">Aliiroseovarius sediminilitoris</name>
    <dbReference type="NCBI Taxonomy" id="1173584"/>
    <lineage>
        <taxon>Bacteria</taxon>
        <taxon>Pseudomonadati</taxon>
        <taxon>Pseudomonadota</taxon>
        <taxon>Alphaproteobacteria</taxon>
        <taxon>Rhodobacterales</taxon>
        <taxon>Paracoccaceae</taxon>
        <taxon>Aliiroseovarius</taxon>
    </lineage>
</organism>
<evidence type="ECO:0000256" key="2">
    <source>
        <dbReference type="ARBA" id="ARBA00023012"/>
    </source>
</evidence>
<dbReference type="PANTHER" id="PTHR48111:SF4">
    <property type="entry name" value="DNA-BINDING DUAL TRANSCRIPTIONAL REGULATOR OMPR"/>
    <property type="match status" value="1"/>
</dbReference>
<dbReference type="RefSeq" id="WP_177179342.1">
    <property type="nucleotide sequence ID" value="NZ_FOJB01000001.1"/>
</dbReference>
<dbReference type="SMART" id="SM00862">
    <property type="entry name" value="Trans_reg_C"/>
    <property type="match status" value="1"/>
</dbReference>
<name>A0A1I0QFA0_9RHOB</name>
<protein>
    <submittedName>
        <fullName evidence="10">Two-component system, OmpR family, response regulator/two-component system, OmpR family, phosphate regulon response regulator OmpR</fullName>
    </submittedName>
</protein>
<evidence type="ECO:0000259" key="9">
    <source>
        <dbReference type="PROSITE" id="PS51755"/>
    </source>
</evidence>
<dbReference type="SUPFAM" id="SSF46894">
    <property type="entry name" value="C-terminal effector domain of the bipartite response regulators"/>
    <property type="match status" value="1"/>
</dbReference>